<gene>
    <name evidence="2" type="ORF">ACFSC7_04040</name>
</gene>
<accession>A0ABW4JVF5</accession>
<dbReference type="InterPro" id="IPR000073">
    <property type="entry name" value="AB_hydrolase_1"/>
</dbReference>
<dbReference type="EMBL" id="JBHUFA010000001">
    <property type="protein sequence ID" value="MFD1694673.1"/>
    <property type="molecule type" value="Genomic_DNA"/>
</dbReference>
<dbReference type="InterPro" id="IPR050266">
    <property type="entry name" value="AB_hydrolase_sf"/>
</dbReference>
<name>A0ABW4JVF5_9HYPH</name>
<organism evidence="2 3">
    <name type="scientific">Roseibium aestuarii</name>
    <dbReference type="NCBI Taxonomy" id="2600299"/>
    <lineage>
        <taxon>Bacteria</taxon>
        <taxon>Pseudomonadati</taxon>
        <taxon>Pseudomonadota</taxon>
        <taxon>Alphaproteobacteria</taxon>
        <taxon>Hyphomicrobiales</taxon>
        <taxon>Stappiaceae</taxon>
        <taxon>Roseibium</taxon>
    </lineage>
</organism>
<evidence type="ECO:0000259" key="1">
    <source>
        <dbReference type="Pfam" id="PF00561"/>
    </source>
</evidence>
<proteinExistence type="predicted"/>
<dbReference type="Pfam" id="PF00561">
    <property type="entry name" value="Abhydrolase_1"/>
    <property type="match status" value="1"/>
</dbReference>
<dbReference type="RefSeq" id="WP_208998656.1">
    <property type="nucleotide sequence ID" value="NZ_JBHUFA010000001.1"/>
</dbReference>
<dbReference type="SUPFAM" id="SSF53474">
    <property type="entry name" value="alpha/beta-Hydrolases"/>
    <property type="match status" value="1"/>
</dbReference>
<reference evidence="3" key="1">
    <citation type="journal article" date="2019" name="Int. J. Syst. Evol. Microbiol.">
        <title>The Global Catalogue of Microorganisms (GCM) 10K type strain sequencing project: providing services to taxonomists for standard genome sequencing and annotation.</title>
        <authorList>
            <consortium name="The Broad Institute Genomics Platform"/>
            <consortium name="The Broad Institute Genome Sequencing Center for Infectious Disease"/>
            <person name="Wu L."/>
            <person name="Ma J."/>
        </authorList>
    </citation>
    <scope>NUCLEOTIDE SEQUENCE [LARGE SCALE GENOMIC DNA]</scope>
    <source>
        <strain evidence="3">JCM 3369</strain>
    </source>
</reference>
<comment type="caution">
    <text evidence="2">The sequence shown here is derived from an EMBL/GenBank/DDBJ whole genome shotgun (WGS) entry which is preliminary data.</text>
</comment>
<dbReference type="InterPro" id="IPR029058">
    <property type="entry name" value="AB_hydrolase_fold"/>
</dbReference>
<protein>
    <submittedName>
        <fullName evidence="2">Alpha/beta fold hydrolase</fullName>
    </submittedName>
</protein>
<dbReference type="Gene3D" id="3.40.50.1820">
    <property type="entry name" value="alpha/beta hydrolase"/>
    <property type="match status" value="1"/>
</dbReference>
<evidence type="ECO:0000313" key="3">
    <source>
        <dbReference type="Proteomes" id="UP001597327"/>
    </source>
</evidence>
<dbReference type="GO" id="GO:0016787">
    <property type="term" value="F:hydrolase activity"/>
    <property type="evidence" value="ECO:0007669"/>
    <property type="project" value="UniProtKB-KW"/>
</dbReference>
<feature type="domain" description="AB hydrolase-1" evidence="1">
    <location>
        <begin position="56"/>
        <end position="167"/>
    </location>
</feature>
<dbReference type="Proteomes" id="UP001597327">
    <property type="component" value="Unassembled WGS sequence"/>
</dbReference>
<keyword evidence="3" id="KW-1185">Reference proteome</keyword>
<keyword evidence="2" id="KW-0378">Hydrolase</keyword>
<sequence length="317" mass="34272">MTTNPSTLRNGSPAETAPDVTAEVFHWQASDGLRLGGRIFAPCAASAVTERDASLPVLCLPGLSRNTRDFNDIAAFLQARGHPVIALDYRGRGLSDWDPDWTHYSIEMEAADIDAAIDRLGLDRFAVLGTSRGGLHAMAMAARPLRSRLAGVILNDIGPHIEAESLARIATSIGKQMEFPSFDTLGQRLRADLGDQFTGLTEAGWVRLARQLAAPGPEGTVRLSYDPALGKTLNGWSNAGDAPAFPDLWPLFDLMADIPLMVLRGETSDLLSETTFREMGRRRQACALHTVAGEGHAPLLWDADTQTRIAAFLQTLS</sequence>
<evidence type="ECO:0000313" key="2">
    <source>
        <dbReference type="EMBL" id="MFD1694673.1"/>
    </source>
</evidence>
<dbReference type="PANTHER" id="PTHR43798:SF33">
    <property type="entry name" value="HYDROLASE, PUTATIVE (AFU_ORTHOLOGUE AFUA_2G14860)-RELATED"/>
    <property type="match status" value="1"/>
</dbReference>
<dbReference type="PANTHER" id="PTHR43798">
    <property type="entry name" value="MONOACYLGLYCEROL LIPASE"/>
    <property type="match status" value="1"/>
</dbReference>